<dbReference type="InterPro" id="IPR037123">
    <property type="entry name" value="PRibGlycinamide_synth_C_sf"/>
</dbReference>
<keyword evidence="5" id="KW-0658">Purine biosynthesis</keyword>
<evidence type="ECO:0000256" key="7">
    <source>
        <dbReference type="ARBA" id="ARBA00038345"/>
    </source>
</evidence>
<dbReference type="SUPFAM" id="SSF51246">
    <property type="entry name" value="Rudiment single hybrid motif"/>
    <property type="match status" value="1"/>
</dbReference>
<dbReference type="Gene3D" id="3.30.1490.20">
    <property type="entry name" value="ATP-grasp fold, A domain"/>
    <property type="match status" value="1"/>
</dbReference>
<dbReference type="InterPro" id="IPR020559">
    <property type="entry name" value="PRibGlycinamide_synth_CS"/>
</dbReference>
<evidence type="ECO:0000256" key="2">
    <source>
        <dbReference type="ARBA" id="ARBA00013255"/>
    </source>
</evidence>
<dbReference type="AlphaFoldDB" id="A0A645DHR7"/>
<dbReference type="Gene3D" id="3.90.600.10">
    <property type="entry name" value="Phosphoribosylglycinamide synthetase, C-terminal domain"/>
    <property type="match status" value="1"/>
</dbReference>
<dbReference type="SUPFAM" id="SSF56059">
    <property type="entry name" value="Glutathione synthetase ATP-binding domain-like"/>
    <property type="match status" value="1"/>
</dbReference>
<dbReference type="Pfam" id="PF02844">
    <property type="entry name" value="GARS_N"/>
    <property type="match status" value="1"/>
</dbReference>
<keyword evidence="4" id="KW-0547">Nucleotide-binding</keyword>
<dbReference type="GO" id="GO:0006189">
    <property type="term" value="P:'de novo' IMP biosynthetic process"/>
    <property type="evidence" value="ECO:0007669"/>
    <property type="project" value="UniProtKB-UniPathway"/>
</dbReference>
<evidence type="ECO:0000256" key="4">
    <source>
        <dbReference type="ARBA" id="ARBA00022741"/>
    </source>
</evidence>
<evidence type="ECO:0000256" key="9">
    <source>
        <dbReference type="ARBA" id="ARBA00042864"/>
    </source>
</evidence>
<name>A0A645DHR7_9ZZZZ</name>
<evidence type="ECO:0000256" key="8">
    <source>
        <dbReference type="ARBA" id="ARBA00042242"/>
    </source>
</evidence>
<dbReference type="GO" id="GO:0046872">
    <property type="term" value="F:metal ion binding"/>
    <property type="evidence" value="ECO:0007669"/>
    <property type="project" value="InterPro"/>
</dbReference>
<dbReference type="GO" id="GO:0005524">
    <property type="term" value="F:ATP binding"/>
    <property type="evidence" value="ECO:0007669"/>
    <property type="project" value="UniProtKB-KW"/>
</dbReference>
<dbReference type="InterPro" id="IPR020560">
    <property type="entry name" value="PRibGlycinamide_synth_C-dom"/>
</dbReference>
<dbReference type="PROSITE" id="PS50975">
    <property type="entry name" value="ATP_GRASP"/>
    <property type="match status" value="1"/>
</dbReference>
<dbReference type="Gene3D" id="3.30.470.20">
    <property type="entry name" value="ATP-grasp fold, B domain"/>
    <property type="match status" value="1"/>
</dbReference>
<dbReference type="InterPro" id="IPR013815">
    <property type="entry name" value="ATP_grasp_subdomain_1"/>
</dbReference>
<proteinExistence type="inferred from homology"/>
<dbReference type="InterPro" id="IPR000115">
    <property type="entry name" value="PRibGlycinamide_synth"/>
</dbReference>
<dbReference type="SMART" id="SM01210">
    <property type="entry name" value="GARS_C"/>
    <property type="match status" value="1"/>
</dbReference>
<comment type="pathway">
    <text evidence="1">Purine metabolism; IMP biosynthesis via de novo pathway; N(1)-(5-phospho-D-ribosyl)glycinamide from 5-phospho-alpha-D-ribose 1-diphosphate: step 2/2.</text>
</comment>
<dbReference type="UniPathway" id="UPA00074">
    <property type="reaction ID" value="UER00125"/>
</dbReference>
<accession>A0A645DHR7</accession>
<comment type="caution">
    <text evidence="11">The sequence shown here is derived from an EMBL/GenBank/DDBJ whole genome shotgun (WGS) entry which is preliminary data.</text>
</comment>
<evidence type="ECO:0000256" key="6">
    <source>
        <dbReference type="ARBA" id="ARBA00022840"/>
    </source>
</evidence>
<keyword evidence="6" id="KW-0067">ATP-binding</keyword>
<dbReference type="EMBL" id="VSSQ01035989">
    <property type="protein sequence ID" value="MPM88363.1"/>
    <property type="molecule type" value="Genomic_DNA"/>
</dbReference>
<dbReference type="EC" id="6.3.4.13" evidence="2"/>
<evidence type="ECO:0000259" key="10">
    <source>
        <dbReference type="PROSITE" id="PS50975"/>
    </source>
</evidence>
<dbReference type="Pfam" id="PF02843">
    <property type="entry name" value="GARS_C"/>
    <property type="match status" value="1"/>
</dbReference>
<dbReference type="InterPro" id="IPR020562">
    <property type="entry name" value="PRibGlycinamide_synth_N"/>
</dbReference>
<organism evidence="11">
    <name type="scientific">bioreactor metagenome</name>
    <dbReference type="NCBI Taxonomy" id="1076179"/>
    <lineage>
        <taxon>unclassified sequences</taxon>
        <taxon>metagenomes</taxon>
        <taxon>ecological metagenomes</taxon>
    </lineage>
</organism>
<dbReference type="PANTHER" id="PTHR43472">
    <property type="entry name" value="PHOSPHORIBOSYLAMINE--GLYCINE LIGASE"/>
    <property type="match status" value="1"/>
</dbReference>
<gene>
    <name evidence="11" type="primary">purD_40</name>
    <name evidence="11" type="ORF">SDC9_135466</name>
</gene>
<dbReference type="NCBIfam" id="TIGR00877">
    <property type="entry name" value="purD"/>
    <property type="match status" value="1"/>
</dbReference>
<dbReference type="HAMAP" id="MF_00138">
    <property type="entry name" value="GARS"/>
    <property type="match status" value="1"/>
</dbReference>
<dbReference type="SMART" id="SM01209">
    <property type="entry name" value="GARS_A"/>
    <property type="match status" value="1"/>
</dbReference>
<dbReference type="Gene3D" id="3.40.50.20">
    <property type="match status" value="1"/>
</dbReference>
<dbReference type="GO" id="GO:0009113">
    <property type="term" value="P:purine nucleobase biosynthetic process"/>
    <property type="evidence" value="ECO:0007669"/>
    <property type="project" value="InterPro"/>
</dbReference>
<evidence type="ECO:0000256" key="1">
    <source>
        <dbReference type="ARBA" id="ARBA00005174"/>
    </source>
</evidence>
<dbReference type="InterPro" id="IPR011761">
    <property type="entry name" value="ATP-grasp"/>
</dbReference>
<evidence type="ECO:0000313" key="11">
    <source>
        <dbReference type="EMBL" id="MPM88363.1"/>
    </source>
</evidence>
<dbReference type="SUPFAM" id="SSF52440">
    <property type="entry name" value="PreATP-grasp domain"/>
    <property type="match status" value="1"/>
</dbReference>
<protein>
    <recommendedName>
        <fullName evidence="2">phosphoribosylamine--glycine ligase</fullName>
        <ecNumber evidence="2">6.3.4.13</ecNumber>
    </recommendedName>
    <alternativeName>
        <fullName evidence="8">Glycinamide ribonucleotide synthetase</fullName>
    </alternativeName>
    <alternativeName>
        <fullName evidence="9">Phosphoribosylglycinamide synthetase</fullName>
    </alternativeName>
</protein>
<dbReference type="PANTHER" id="PTHR43472:SF1">
    <property type="entry name" value="PHOSPHORIBOSYLAMINE--GLYCINE LIGASE, CHLOROPLASTIC"/>
    <property type="match status" value="1"/>
</dbReference>
<comment type="similarity">
    <text evidence="7">Belongs to the GARS family.</text>
</comment>
<reference evidence="11" key="1">
    <citation type="submission" date="2019-08" db="EMBL/GenBank/DDBJ databases">
        <authorList>
            <person name="Kucharzyk K."/>
            <person name="Murdoch R.W."/>
            <person name="Higgins S."/>
            <person name="Loffler F."/>
        </authorList>
    </citation>
    <scope>NUCLEOTIDE SEQUENCE</scope>
</reference>
<dbReference type="Pfam" id="PF01071">
    <property type="entry name" value="GARS_A"/>
    <property type="match status" value="1"/>
</dbReference>
<feature type="domain" description="ATP-grasp" evidence="10">
    <location>
        <begin position="71"/>
        <end position="277"/>
    </location>
</feature>
<evidence type="ECO:0000256" key="3">
    <source>
        <dbReference type="ARBA" id="ARBA00022598"/>
    </source>
</evidence>
<dbReference type="PROSITE" id="PS00184">
    <property type="entry name" value="GARS"/>
    <property type="match status" value="1"/>
</dbReference>
<dbReference type="InterPro" id="IPR011054">
    <property type="entry name" value="Rudment_hybrid_motif"/>
</dbReference>
<keyword evidence="3 11" id="KW-0436">Ligase</keyword>
<dbReference type="GO" id="GO:0004637">
    <property type="term" value="F:phosphoribosylamine-glycine ligase activity"/>
    <property type="evidence" value="ECO:0007669"/>
    <property type="project" value="UniProtKB-EC"/>
</dbReference>
<dbReference type="InterPro" id="IPR016185">
    <property type="entry name" value="PreATP-grasp_dom_sf"/>
</dbReference>
<evidence type="ECO:0000256" key="5">
    <source>
        <dbReference type="ARBA" id="ARBA00022755"/>
    </source>
</evidence>
<dbReference type="InterPro" id="IPR020561">
    <property type="entry name" value="PRibGlycinamid_synth_ATP-grasp"/>
</dbReference>
<sequence length="397" mass="42872">MSGLAEMQDIKLSDHQAILSYAWDKEIDFAVIGPDQPLVDGLVDLLETGGIRCFGPNKRASRVEGSKAWAKAFMQRHHIPTPAYRVFSDVNEAMEYGAICPLPIVIKADGLALGKGVVIAEDRSTLFSTLTGMMVDHIHGKSGETVVMEQFVTGPEVSLLVLCDGEHALPLLSAMDHKRAWDGDQGPNTGGMGVVAPNPYYTQEVADFCMQNIVLPTIRGLKEEGSSFVGCLFFGLMITPDAPTVIEYNCRFGDPEAEAVLALLDDDLLDLLLSAREGTLDARHVRFHPGYAVSVTVASRGYPVCSEIGKQITIGKMADNVEVLYAAVAQTVNGELISTGGRVLHVVGRGSDIQEAREAAYEAVKQTHFTGMHYRTDIGFRALKREESDGSSGAVVS</sequence>